<dbReference type="AlphaFoldDB" id="A0ABD3U531"/>
<reference evidence="2 3" key="1">
    <citation type="submission" date="2024-11" db="EMBL/GenBank/DDBJ databases">
        <title>Chromosome-level genome assembly of the freshwater bivalve Anodonta woodiana.</title>
        <authorList>
            <person name="Chen X."/>
        </authorList>
    </citation>
    <scope>NUCLEOTIDE SEQUENCE [LARGE SCALE GENOMIC DNA]</scope>
    <source>
        <strain evidence="2">MN2024</strain>
        <tissue evidence="2">Gills</tissue>
    </source>
</reference>
<name>A0ABD3U531_SINWO</name>
<evidence type="ECO:0000313" key="3">
    <source>
        <dbReference type="Proteomes" id="UP001634394"/>
    </source>
</evidence>
<evidence type="ECO:0000313" key="2">
    <source>
        <dbReference type="EMBL" id="KAL3843303.1"/>
    </source>
</evidence>
<comment type="caution">
    <text evidence="2">The sequence shown here is derived from an EMBL/GenBank/DDBJ whole genome shotgun (WGS) entry which is preliminary data.</text>
</comment>
<sequence length="248" mass="27886">MTVPHLHDSADNVHPEGNHTKNERMKLVTPCGNTVVAIEVRASAEKHDAMAYSILMAAKQHLEKHEESKVIVLIIGTSQTERIAIEIASKIPVYSKDQVNIYMADSSIERLMAAQNVCNDVIYWPPDEDEPSLVEKTKCTCKGGADLILDFDETPRTIKRAIQLLNKGGEVLIVTDTFTKSSASLYTLIAQEESTTDVPENKKINETITSDDFVIYIHLCFVYSMIQTDFTVCILMSYKLIFFHNFIL</sequence>
<dbReference type="EMBL" id="JBJQND010000017">
    <property type="protein sequence ID" value="KAL3843303.1"/>
    <property type="molecule type" value="Genomic_DNA"/>
</dbReference>
<evidence type="ECO:0000256" key="1">
    <source>
        <dbReference type="SAM" id="MobiDB-lite"/>
    </source>
</evidence>
<dbReference type="Proteomes" id="UP001634394">
    <property type="component" value="Unassembled WGS sequence"/>
</dbReference>
<proteinExistence type="predicted"/>
<protein>
    <submittedName>
        <fullName evidence="2">Uncharacterized protein</fullName>
    </submittedName>
</protein>
<accession>A0ABD3U531</accession>
<gene>
    <name evidence="2" type="ORF">ACJMK2_021242</name>
</gene>
<keyword evidence="3" id="KW-1185">Reference proteome</keyword>
<feature type="region of interest" description="Disordered" evidence="1">
    <location>
        <begin position="1"/>
        <end position="23"/>
    </location>
</feature>
<dbReference type="Gene3D" id="3.40.50.720">
    <property type="entry name" value="NAD(P)-binding Rossmann-like Domain"/>
    <property type="match status" value="1"/>
</dbReference>
<organism evidence="2 3">
    <name type="scientific">Sinanodonta woodiana</name>
    <name type="common">Chinese pond mussel</name>
    <name type="synonym">Anodonta woodiana</name>
    <dbReference type="NCBI Taxonomy" id="1069815"/>
    <lineage>
        <taxon>Eukaryota</taxon>
        <taxon>Metazoa</taxon>
        <taxon>Spiralia</taxon>
        <taxon>Lophotrochozoa</taxon>
        <taxon>Mollusca</taxon>
        <taxon>Bivalvia</taxon>
        <taxon>Autobranchia</taxon>
        <taxon>Heteroconchia</taxon>
        <taxon>Palaeoheterodonta</taxon>
        <taxon>Unionida</taxon>
        <taxon>Unionoidea</taxon>
        <taxon>Unionidae</taxon>
        <taxon>Unioninae</taxon>
        <taxon>Sinanodonta</taxon>
    </lineage>
</organism>